<reference evidence="1 2" key="1">
    <citation type="submission" date="2019-12" db="EMBL/GenBank/DDBJ databases">
        <title>Novel species isolated from a subtropical stream in China.</title>
        <authorList>
            <person name="Lu H."/>
        </authorList>
    </citation>
    <scope>NUCLEOTIDE SEQUENCE [LARGE SCALE GENOMIC DNA]</scope>
    <source>
        <strain evidence="1 2">FT135W</strain>
    </source>
</reference>
<keyword evidence="2" id="KW-1185">Reference proteome</keyword>
<protein>
    <submittedName>
        <fullName evidence="1">Uncharacterized protein</fullName>
    </submittedName>
</protein>
<name>A0A6L8K7Y4_9BURK</name>
<accession>A0A6L8K7Y4</accession>
<evidence type="ECO:0000313" key="1">
    <source>
        <dbReference type="EMBL" id="MYM22667.1"/>
    </source>
</evidence>
<dbReference type="EMBL" id="WWCN01000004">
    <property type="protein sequence ID" value="MYM22667.1"/>
    <property type="molecule type" value="Genomic_DNA"/>
</dbReference>
<proteinExistence type="predicted"/>
<dbReference type="AlphaFoldDB" id="A0A6L8K7Y4"/>
<gene>
    <name evidence="1" type="ORF">GTP46_08410</name>
</gene>
<evidence type="ECO:0000313" key="2">
    <source>
        <dbReference type="Proteomes" id="UP000479335"/>
    </source>
</evidence>
<organism evidence="1 2">
    <name type="scientific">Duganella flavida</name>
    <dbReference type="NCBI Taxonomy" id="2692175"/>
    <lineage>
        <taxon>Bacteria</taxon>
        <taxon>Pseudomonadati</taxon>
        <taxon>Pseudomonadota</taxon>
        <taxon>Betaproteobacteria</taxon>
        <taxon>Burkholderiales</taxon>
        <taxon>Oxalobacteraceae</taxon>
        <taxon>Telluria group</taxon>
        <taxon>Duganella</taxon>
    </lineage>
</organism>
<dbReference type="Proteomes" id="UP000479335">
    <property type="component" value="Unassembled WGS sequence"/>
</dbReference>
<sequence length="100" mass="10828">MGEPAKTTFVVVEEMKFESGSFSGATTPEYWEQCVSLIARIAINTPVSERSAVDWAMFSPGALAARIEARLEQMATKADLAEKASTVAKMTKACDFAQAF</sequence>
<comment type="caution">
    <text evidence="1">The sequence shown here is derived from an EMBL/GenBank/DDBJ whole genome shotgun (WGS) entry which is preliminary data.</text>
</comment>
<dbReference type="RefSeq" id="WP_161006164.1">
    <property type="nucleotide sequence ID" value="NZ_WWCN01000004.1"/>
</dbReference>